<feature type="coiled-coil region" evidence="8">
    <location>
        <begin position="337"/>
        <end position="392"/>
    </location>
</feature>
<dbReference type="PROSITE" id="PS50217">
    <property type="entry name" value="BZIP"/>
    <property type="match status" value="1"/>
</dbReference>
<proteinExistence type="inferred from homology"/>
<feature type="region of interest" description="Disordered" evidence="9">
    <location>
        <begin position="1"/>
        <end position="175"/>
    </location>
</feature>
<comment type="similarity">
    <text evidence="2">Belongs to the bZIP family.</text>
</comment>
<protein>
    <recommendedName>
        <fullName evidence="10">BZIP domain-containing protein</fullName>
    </recommendedName>
</protein>
<dbReference type="PANTHER" id="PTHR13690:SF80">
    <property type="entry name" value="BZIP TRANSCRIPTION FACTOR FAMILY PROTEIN-RELATED"/>
    <property type="match status" value="1"/>
</dbReference>
<comment type="caution">
    <text evidence="11">The sequence shown here is derived from an EMBL/GenBank/DDBJ whole genome shotgun (WGS) entry which is preliminary data.</text>
</comment>
<evidence type="ECO:0000256" key="9">
    <source>
        <dbReference type="SAM" id="MobiDB-lite"/>
    </source>
</evidence>
<dbReference type="InterPro" id="IPR046347">
    <property type="entry name" value="bZIP_sf"/>
</dbReference>
<evidence type="ECO:0000256" key="6">
    <source>
        <dbReference type="ARBA" id="ARBA00023242"/>
    </source>
</evidence>
<evidence type="ECO:0000256" key="7">
    <source>
        <dbReference type="ARBA" id="ARBA00054342"/>
    </source>
</evidence>
<feature type="compositionally biased region" description="Low complexity" evidence="9">
    <location>
        <begin position="79"/>
        <end position="90"/>
    </location>
</feature>
<feature type="non-terminal residue" evidence="11">
    <location>
        <position position="1"/>
    </location>
</feature>
<evidence type="ECO:0000313" key="11">
    <source>
        <dbReference type="EMBL" id="TVU04727.1"/>
    </source>
</evidence>
<accession>A0A5J9T0G6</accession>
<keyword evidence="8" id="KW-0175">Coiled coil</keyword>
<feature type="compositionally biased region" description="Basic and acidic residues" evidence="9">
    <location>
        <begin position="223"/>
        <end position="237"/>
    </location>
</feature>
<dbReference type="GO" id="GO:0005634">
    <property type="term" value="C:nucleus"/>
    <property type="evidence" value="ECO:0007669"/>
    <property type="project" value="UniProtKB-SubCell"/>
</dbReference>
<feature type="compositionally biased region" description="Low complexity" evidence="9">
    <location>
        <begin position="207"/>
        <end position="218"/>
    </location>
</feature>
<dbReference type="FunFam" id="1.20.5.170:FF:000009">
    <property type="entry name" value="probable transcription factor PosF21"/>
    <property type="match status" value="1"/>
</dbReference>
<reference evidence="11 12" key="1">
    <citation type="journal article" date="2019" name="Sci. Rep.">
        <title>A high-quality genome of Eragrostis curvula grass provides insights into Poaceae evolution and supports new strategies to enhance forage quality.</title>
        <authorList>
            <person name="Carballo J."/>
            <person name="Santos B.A.C.M."/>
            <person name="Zappacosta D."/>
            <person name="Garbus I."/>
            <person name="Selva J.P."/>
            <person name="Gallo C.A."/>
            <person name="Diaz A."/>
            <person name="Albertini E."/>
            <person name="Caccamo M."/>
            <person name="Echenique V."/>
        </authorList>
    </citation>
    <scope>NUCLEOTIDE SEQUENCE [LARGE SCALE GENOMIC DNA]</scope>
    <source>
        <strain evidence="12">cv. Victoria</strain>
        <tissue evidence="11">Leaf</tissue>
    </source>
</reference>
<keyword evidence="4" id="KW-0238">DNA-binding</keyword>
<dbReference type="InterPro" id="IPR044759">
    <property type="entry name" value="bZIP_RF2"/>
</dbReference>
<dbReference type="SMART" id="SM00338">
    <property type="entry name" value="BRLZ"/>
    <property type="match status" value="1"/>
</dbReference>
<dbReference type="Gramene" id="TVU04727">
    <property type="protein sequence ID" value="TVU04727"/>
    <property type="gene ID" value="EJB05_47858"/>
</dbReference>
<evidence type="ECO:0000256" key="3">
    <source>
        <dbReference type="ARBA" id="ARBA00023015"/>
    </source>
</evidence>
<evidence type="ECO:0000256" key="1">
    <source>
        <dbReference type="ARBA" id="ARBA00004123"/>
    </source>
</evidence>
<dbReference type="PANTHER" id="PTHR13690">
    <property type="entry name" value="TRANSCRIPTION FACTOR POSF21-RELATED"/>
    <property type="match status" value="1"/>
</dbReference>
<dbReference type="GO" id="GO:0003677">
    <property type="term" value="F:DNA binding"/>
    <property type="evidence" value="ECO:0007669"/>
    <property type="project" value="UniProtKB-KW"/>
</dbReference>
<dbReference type="EMBL" id="RWGY01000051">
    <property type="protein sequence ID" value="TVU04727.1"/>
    <property type="molecule type" value="Genomic_DNA"/>
</dbReference>
<name>A0A5J9T0G6_9POAL</name>
<evidence type="ECO:0000256" key="5">
    <source>
        <dbReference type="ARBA" id="ARBA00023163"/>
    </source>
</evidence>
<organism evidence="11 12">
    <name type="scientific">Eragrostis curvula</name>
    <name type="common">weeping love grass</name>
    <dbReference type="NCBI Taxonomy" id="38414"/>
    <lineage>
        <taxon>Eukaryota</taxon>
        <taxon>Viridiplantae</taxon>
        <taxon>Streptophyta</taxon>
        <taxon>Embryophyta</taxon>
        <taxon>Tracheophyta</taxon>
        <taxon>Spermatophyta</taxon>
        <taxon>Magnoliopsida</taxon>
        <taxon>Liliopsida</taxon>
        <taxon>Poales</taxon>
        <taxon>Poaceae</taxon>
        <taxon>PACMAD clade</taxon>
        <taxon>Chloridoideae</taxon>
        <taxon>Eragrostideae</taxon>
        <taxon>Eragrostidinae</taxon>
        <taxon>Eragrostis</taxon>
    </lineage>
</organism>
<dbReference type="Pfam" id="PF07716">
    <property type="entry name" value="bZIP_2"/>
    <property type="match status" value="1"/>
</dbReference>
<evidence type="ECO:0000256" key="4">
    <source>
        <dbReference type="ARBA" id="ARBA00023125"/>
    </source>
</evidence>
<dbReference type="SUPFAM" id="SSF57959">
    <property type="entry name" value="Leucine zipper domain"/>
    <property type="match status" value="1"/>
</dbReference>
<gene>
    <name evidence="11" type="ORF">EJB05_47858</name>
</gene>
<keyword evidence="6" id="KW-0539">Nucleus</keyword>
<feature type="compositionally biased region" description="Basic and acidic residues" evidence="9">
    <location>
        <begin position="196"/>
        <end position="206"/>
    </location>
</feature>
<comment type="function">
    <text evidence="7">Transcription factor probably involved in vascular development and shoot tissue organization. Binds to the DNA sequence 5'-CCGAGTGTGCCCCTGG-3' present in the promoter region Box II of the phloem-specific rice tungro bacilliform virus (RTBV) promoter. May regulate tissue-specific expression of the RTBV promoter and virus replication.</text>
</comment>
<feature type="domain" description="BZIP" evidence="10">
    <location>
        <begin position="319"/>
        <end position="382"/>
    </location>
</feature>
<dbReference type="CDD" id="cd14703">
    <property type="entry name" value="bZIP_plant_RF2"/>
    <property type="match status" value="1"/>
</dbReference>
<dbReference type="Gene3D" id="1.20.5.170">
    <property type="match status" value="1"/>
</dbReference>
<dbReference type="InterPro" id="IPR004827">
    <property type="entry name" value="bZIP"/>
</dbReference>
<sequence length="418" mass="44399">MDDHGDPARHHLSPQVGGAPPPVPRSPTPLELASAASASSYRRLSPSLRPPAHPQARLPSPYGQIPSPGAGGGGHHARSLSQPLFFSLDSLPPPPPYADLAAAAPPHAVPSPSSTSDHAPPSLGLPPRKAGHRRSHSDIPFAFGAQLSPPLPPPAPVKREAVTPPDGCRSDGDDAALYDLVNAYMDLDGLDPLNSSEDRHDDRDSRASGTRAGSAADSSENEAESHSSSAERKDGGKARHCRSLSMDSFMGKLNLAAGDESPKIPLPSPSGGLARSGSGSLEGGAVALFDMEFANGEFSEAEKKKIMANERLAEIALTDPKRVKRILANRQSAARSKERKMRYIQELEHKVQVLQTEATTLSAQLTMLQRDSTGLATQNNELKIRLQAMEQQAQLRDALNEALTAEVHRLKLATGEIT</sequence>
<feature type="compositionally biased region" description="Low complexity" evidence="9">
    <location>
        <begin position="98"/>
        <end position="116"/>
    </location>
</feature>
<dbReference type="AlphaFoldDB" id="A0A5J9T0G6"/>
<dbReference type="Proteomes" id="UP000324897">
    <property type="component" value="Unassembled WGS sequence"/>
</dbReference>
<evidence type="ECO:0000259" key="10">
    <source>
        <dbReference type="PROSITE" id="PS50217"/>
    </source>
</evidence>
<evidence type="ECO:0000256" key="2">
    <source>
        <dbReference type="ARBA" id="ARBA00007163"/>
    </source>
</evidence>
<dbReference type="OrthoDB" id="1435597at2759"/>
<dbReference type="GO" id="GO:0003700">
    <property type="term" value="F:DNA-binding transcription factor activity"/>
    <property type="evidence" value="ECO:0007669"/>
    <property type="project" value="InterPro"/>
</dbReference>
<keyword evidence="12" id="KW-1185">Reference proteome</keyword>
<evidence type="ECO:0000313" key="12">
    <source>
        <dbReference type="Proteomes" id="UP000324897"/>
    </source>
</evidence>
<keyword evidence="5" id="KW-0804">Transcription</keyword>
<comment type="subcellular location">
    <subcellularLocation>
        <location evidence="1">Nucleus</location>
    </subcellularLocation>
</comment>
<feature type="region of interest" description="Disordered" evidence="9">
    <location>
        <begin position="187"/>
        <end position="239"/>
    </location>
</feature>
<keyword evidence="3" id="KW-0805">Transcription regulation</keyword>
<feature type="compositionally biased region" description="Low complexity" evidence="9">
    <location>
        <begin position="28"/>
        <end position="47"/>
    </location>
</feature>
<evidence type="ECO:0000256" key="8">
    <source>
        <dbReference type="SAM" id="Coils"/>
    </source>
</evidence>